<keyword evidence="6" id="KW-1185">Reference proteome</keyword>
<evidence type="ECO:0000256" key="3">
    <source>
        <dbReference type="SAM" id="SignalP"/>
    </source>
</evidence>
<feature type="signal peptide" evidence="3">
    <location>
        <begin position="1"/>
        <end position="25"/>
    </location>
</feature>
<feature type="domain" description="Alginate lyase" evidence="4">
    <location>
        <begin position="76"/>
        <end position="355"/>
    </location>
</feature>
<evidence type="ECO:0000313" key="5">
    <source>
        <dbReference type="EMBL" id="RYC70201.1"/>
    </source>
</evidence>
<keyword evidence="1 3" id="KW-0732">Signal</keyword>
<dbReference type="GO" id="GO:0016829">
    <property type="term" value="F:lyase activity"/>
    <property type="evidence" value="ECO:0007669"/>
    <property type="project" value="UniProtKB-KW"/>
</dbReference>
<dbReference type="InterPro" id="IPR008397">
    <property type="entry name" value="Alginate_lyase_dom"/>
</dbReference>
<dbReference type="Proteomes" id="UP000290407">
    <property type="component" value="Unassembled WGS sequence"/>
</dbReference>
<dbReference type="RefSeq" id="WP_129601406.1">
    <property type="nucleotide sequence ID" value="NZ_SBLB01000002.1"/>
</dbReference>
<dbReference type="SUPFAM" id="SSF48230">
    <property type="entry name" value="Chondroitin AC/alginate lyase"/>
    <property type="match status" value="1"/>
</dbReference>
<evidence type="ECO:0000259" key="4">
    <source>
        <dbReference type="Pfam" id="PF05426"/>
    </source>
</evidence>
<accession>A0A4Q2UQW3</accession>
<protein>
    <recommendedName>
        <fullName evidence="4">Alginate lyase domain-containing protein</fullName>
    </recommendedName>
</protein>
<dbReference type="GO" id="GO:0042597">
    <property type="term" value="C:periplasmic space"/>
    <property type="evidence" value="ECO:0007669"/>
    <property type="project" value="InterPro"/>
</dbReference>
<name>A0A4Q2UQW3_9BACT</name>
<comment type="caution">
    <text evidence="5">The sequence shown here is derived from an EMBL/GenBank/DDBJ whole genome shotgun (WGS) entry which is preliminary data.</text>
</comment>
<evidence type="ECO:0000256" key="2">
    <source>
        <dbReference type="ARBA" id="ARBA00023239"/>
    </source>
</evidence>
<dbReference type="Pfam" id="PF05426">
    <property type="entry name" value="Alginate_lyase"/>
    <property type="match status" value="1"/>
</dbReference>
<dbReference type="EMBL" id="SBLB01000002">
    <property type="protein sequence ID" value="RYC70201.1"/>
    <property type="molecule type" value="Genomic_DNA"/>
</dbReference>
<keyword evidence="2" id="KW-0456">Lyase</keyword>
<evidence type="ECO:0000256" key="1">
    <source>
        <dbReference type="ARBA" id="ARBA00022729"/>
    </source>
</evidence>
<proteinExistence type="predicted"/>
<reference evidence="5 6" key="1">
    <citation type="submission" date="2019-01" db="EMBL/GenBank/DDBJ databases">
        <title>Spirosoma flava sp. nov., a propanil-degrading bacterium isolated from herbicide-contaminated soil.</title>
        <authorList>
            <person name="Zhang L."/>
            <person name="Jiang J.-D."/>
        </authorList>
    </citation>
    <scope>NUCLEOTIDE SEQUENCE [LARGE SCALE GENOMIC DNA]</scope>
    <source>
        <strain evidence="5 6">TY50</strain>
    </source>
</reference>
<dbReference type="Gene3D" id="1.50.10.100">
    <property type="entry name" value="Chondroitin AC/alginate lyase"/>
    <property type="match status" value="1"/>
</dbReference>
<gene>
    <name evidence="5" type="ORF">EQG79_10065</name>
</gene>
<evidence type="ECO:0000313" key="6">
    <source>
        <dbReference type="Proteomes" id="UP000290407"/>
    </source>
</evidence>
<sequence>MNKLTQRLALCGCLIGIALVFDSVAQPVRKPATFLLDATLLQASKQKIRQGDPAMTAARQALLTAADQVLTRPAHSVMEKSKTPPSGNKHDYMSVGPYWWPDTTKPNGLPYIRKDGQINPERSAIVDETYLKNLCDDVQTLALAYYYSDNETYARRAAERLRIWFLDPATKMNPNLNYGQAIPGITEGRGIGLIDSRGLANLTDAVQLLQGSKAWSKQDHRALQGWVQQFMDWMLTSPIGKDEEDEHNNHGTYYDVQTVAFALFLDNRALARQMLEQKTMKRIQTQLKPDGSQPHELARTLSWNYSIMNLKGFFTLAQLAETVGVDLWNYQTPDGKSIRKAYEWLVPYARQEKPWTFQQIKALHVEEFAPLQAVAGQKYGQSTAAARDTSVFALTHSLF</sequence>
<feature type="chain" id="PRO_5020469016" description="Alginate lyase domain-containing protein" evidence="3">
    <location>
        <begin position="26"/>
        <end position="399"/>
    </location>
</feature>
<dbReference type="AlphaFoldDB" id="A0A4Q2UQW3"/>
<dbReference type="InterPro" id="IPR008929">
    <property type="entry name" value="Chondroitin_lyas"/>
</dbReference>
<organism evidence="5 6">
    <name type="scientific">Spirosoma sordidisoli</name>
    <dbReference type="NCBI Taxonomy" id="2502893"/>
    <lineage>
        <taxon>Bacteria</taxon>
        <taxon>Pseudomonadati</taxon>
        <taxon>Bacteroidota</taxon>
        <taxon>Cytophagia</taxon>
        <taxon>Cytophagales</taxon>
        <taxon>Cytophagaceae</taxon>
        <taxon>Spirosoma</taxon>
    </lineage>
</organism>